<evidence type="ECO:0000313" key="11">
    <source>
        <dbReference type="EMBL" id="MDJ1498035.1"/>
    </source>
</evidence>
<dbReference type="SUPFAM" id="SSF52540">
    <property type="entry name" value="P-loop containing nucleoside triphosphate hydrolases"/>
    <property type="match status" value="1"/>
</dbReference>
<dbReference type="SUPFAM" id="SSF52317">
    <property type="entry name" value="Class I glutamine amidotransferase-like"/>
    <property type="match status" value="1"/>
</dbReference>
<dbReference type="Pfam" id="PF01656">
    <property type="entry name" value="CbiA"/>
    <property type="match status" value="1"/>
</dbReference>
<evidence type="ECO:0000256" key="6">
    <source>
        <dbReference type="ARBA" id="ARBA00022842"/>
    </source>
</evidence>
<evidence type="ECO:0000259" key="10">
    <source>
        <dbReference type="Pfam" id="PF07685"/>
    </source>
</evidence>
<dbReference type="InterPro" id="IPR029062">
    <property type="entry name" value="Class_I_gatase-like"/>
</dbReference>
<reference evidence="11 12" key="1">
    <citation type="submission" date="2023-05" db="EMBL/GenBank/DDBJ databases">
        <authorList>
            <person name="Zhang X."/>
        </authorList>
    </citation>
    <scope>NUCLEOTIDE SEQUENCE [LARGE SCALE GENOMIC DNA]</scope>
    <source>
        <strain evidence="11 12">DM2B3-1</strain>
    </source>
</reference>
<dbReference type="InterPro" id="IPR027417">
    <property type="entry name" value="P-loop_NTPase"/>
</dbReference>
<dbReference type="Proteomes" id="UP001228581">
    <property type="component" value="Unassembled WGS sequence"/>
</dbReference>
<feature type="active site" description="Nucleophile" evidence="8">
    <location>
        <position position="324"/>
    </location>
</feature>
<evidence type="ECO:0000256" key="2">
    <source>
        <dbReference type="ARBA" id="ARBA00022573"/>
    </source>
</evidence>
<dbReference type="HAMAP" id="MF_00027">
    <property type="entry name" value="CobB_CbiA"/>
    <property type="match status" value="1"/>
</dbReference>
<dbReference type="InterPro" id="IPR011698">
    <property type="entry name" value="GATase_3"/>
</dbReference>
<comment type="caution">
    <text evidence="11">The sequence shown here is derived from an EMBL/GenBank/DDBJ whole genome shotgun (WGS) entry which is preliminary data.</text>
</comment>
<dbReference type="Pfam" id="PF07685">
    <property type="entry name" value="GATase_3"/>
    <property type="match status" value="1"/>
</dbReference>
<dbReference type="CDD" id="cd05388">
    <property type="entry name" value="CobB_N"/>
    <property type="match status" value="1"/>
</dbReference>
<dbReference type="EMBL" id="JASJOT010000039">
    <property type="protein sequence ID" value="MDJ1498035.1"/>
    <property type="molecule type" value="Genomic_DNA"/>
</dbReference>
<dbReference type="NCBIfam" id="TIGR00379">
    <property type="entry name" value="cobB"/>
    <property type="match status" value="1"/>
</dbReference>
<keyword evidence="4 8" id="KW-0547">Nucleotide-binding</keyword>
<evidence type="ECO:0000256" key="7">
    <source>
        <dbReference type="ARBA" id="ARBA00022962"/>
    </source>
</evidence>
<comment type="function">
    <text evidence="8">Catalyzes the ATP-dependent amidation of the two carboxylate groups at positions a and c of cobyrinate, using either L-glutamine or ammonia as the nitrogen source.</text>
</comment>
<organism evidence="11 12">
    <name type="scientific">Xanthocytophaga flava</name>
    <dbReference type="NCBI Taxonomy" id="3048013"/>
    <lineage>
        <taxon>Bacteria</taxon>
        <taxon>Pseudomonadati</taxon>
        <taxon>Bacteroidota</taxon>
        <taxon>Cytophagia</taxon>
        <taxon>Cytophagales</taxon>
        <taxon>Rhodocytophagaceae</taxon>
        <taxon>Xanthocytophaga</taxon>
    </lineage>
</organism>
<evidence type="ECO:0000259" key="9">
    <source>
        <dbReference type="Pfam" id="PF01656"/>
    </source>
</evidence>
<keyword evidence="12" id="KW-1185">Reference proteome</keyword>
<dbReference type="CDD" id="cd03130">
    <property type="entry name" value="GATase1_CobB"/>
    <property type="match status" value="1"/>
</dbReference>
<gene>
    <name evidence="8" type="primary">cbiA</name>
    <name evidence="11" type="ORF">QNI19_34150</name>
</gene>
<name>A0ABT7CYK1_9BACT</name>
<keyword evidence="2 8" id="KW-0169">Cobalamin biosynthesis</keyword>
<keyword evidence="5 8" id="KW-0067">ATP-binding</keyword>
<feature type="site" description="Increases nucleophilicity of active site Cys" evidence="8">
    <location>
        <position position="419"/>
    </location>
</feature>
<dbReference type="Gene3D" id="3.40.50.880">
    <property type="match status" value="1"/>
</dbReference>
<comment type="similarity">
    <text evidence="8">Belongs to the CobB/CbiA family.</text>
</comment>
<evidence type="ECO:0000256" key="3">
    <source>
        <dbReference type="ARBA" id="ARBA00022598"/>
    </source>
</evidence>
<feature type="domain" description="CobQ/CobB/MinD/ParA nucleotide binding" evidence="9">
    <location>
        <begin position="6"/>
        <end position="187"/>
    </location>
</feature>
<evidence type="ECO:0000256" key="5">
    <source>
        <dbReference type="ARBA" id="ARBA00022840"/>
    </source>
</evidence>
<keyword evidence="7 8" id="KW-0315">Glutamine amidotransferase</keyword>
<dbReference type="PROSITE" id="PS51274">
    <property type="entry name" value="GATASE_COBBQ"/>
    <property type="match status" value="1"/>
</dbReference>
<comment type="miscellaneous">
    <text evidence="8">The a and c carboxylates of cobyrinate are activated for nucleophilic attack via formation of a phosphorylated intermediate by ATP. CbiA catalyzes first the amidation of the c-carboxylate, and then that of the a-carboxylate.</text>
</comment>
<evidence type="ECO:0000313" key="12">
    <source>
        <dbReference type="Proteomes" id="UP001228581"/>
    </source>
</evidence>
<dbReference type="InterPro" id="IPR002586">
    <property type="entry name" value="CobQ/CobB/MinD/ParA_Nub-bd_dom"/>
</dbReference>
<evidence type="ECO:0000256" key="8">
    <source>
        <dbReference type="HAMAP-Rule" id="MF_00027"/>
    </source>
</evidence>
<dbReference type="PANTHER" id="PTHR43873:SF1">
    <property type="entry name" value="COBYRINATE A,C-DIAMIDE SYNTHASE"/>
    <property type="match status" value="1"/>
</dbReference>
<evidence type="ECO:0000256" key="1">
    <source>
        <dbReference type="ARBA" id="ARBA00001946"/>
    </source>
</evidence>
<accession>A0ABT7CYK1</accession>
<dbReference type="PANTHER" id="PTHR43873">
    <property type="entry name" value="COBYRINATE A,C-DIAMIDE SYNTHASE"/>
    <property type="match status" value="1"/>
</dbReference>
<keyword evidence="3 8" id="KW-0436">Ligase</keyword>
<dbReference type="NCBIfam" id="NF002204">
    <property type="entry name" value="PRK01077.1"/>
    <property type="match status" value="1"/>
</dbReference>
<proteinExistence type="inferred from homology"/>
<comment type="domain">
    <text evidence="8">Comprises of two domains. The C-terminal domain contains the binding site for glutamine and catalyzes the hydrolysis of this substrate to glutamate and ammonia. The N-terminal domain is anticipated to bind ATP and cobyrinate and catalyzes the ultimate synthesis of the diamide product. The ammonia produced via the glutaminase domain is probably translocated to the adjacent domain via a molecular tunnel, where it reacts with an activated intermediate.</text>
</comment>
<dbReference type="InterPro" id="IPR004484">
    <property type="entry name" value="CbiA/CobB_synth"/>
</dbReference>
<keyword evidence="6 8" id="KW-0460">Magnesium</keyword>
<feature type="domain" description="CobB/CobQ-like glutamine amidotransferase" evidence="10">
    <location>
        <begin position="243"/>
        <end position="424"/>
    </location>
</feature>
<protein>
    <recommendedName>
        <fullName evidence="8">Cobyrinate a,c-diamide synthase</fullName>
        <ecNumber evidence="8">6.3.5.11</ecNumber>
    </recommendedName>
    <alternativeName>
        <fullName evidence="8">Cobyrinic acid a,c-diamide synthetase</fullName>
    </alternativeName>
</protein>
<dbReference type="Gene3D" id="3.40.50.300">
    <property type="entry name" value="P-loop containing nucleotide triphosphate hydrolases"/>
    <property type="match status" value="1"/>
</dbReference>
<comment type="cofactor">
    <cofactor evidence="1 8">
        <name>Mg(2+)</name>
        <dbReference type="ChEBI" id="CHEBI:18420"/>
    </cofactor>
</comment>
<comment type="catalytic activity">
    <reaction evidence="8">
        <text>cob(II)yrinate + 2 L-glutamine + 2 ATP + 2 H2O = cob(II)yrinate a,c diamide + 2 L-glutamate + 2 ADP + 2 phosphate + 2 H(+)</text>
        <dbReference type="Rhea" id="RHEA:26289"/>
        <dbReference type="ChEBI" id="CHEBI:15377"/>
        <dbReference type="ChEBI" id="CHEBI:15378"/>
        <dbReference type="ChEBI" id="CHEBI:29985"/>
        <dbReference type="ChEBI" id="CHEBI:30616"/>
        <dbReference type="ChEBI" id="CHEBI:43474"/>
        <dbReference type="ChEBI" id="CHEBI:58359"/>
        <dbReference type="ChEBI" id="CHEBI:58537"/>
        <dbReference type="ChEBI" id="CHEBI:58894"/>
        <dbReference type="ChEBI" id="CHEBI:456216"/>
        <dbReference type="EC" id="6.3.5.11"/>
    </reaction>
</comment>
<dbReference type="EC" id="6.3.5.11" evidence="8"/>
<dbReference type="RefSeq" id="WP_314004114.1">
    <property type="nucleotide sequence ID" value="NZ_JASJOT010000039.1"/>
</dbReference>
<comment type="pathway">
    <text evidence="8">Cofactor biosynthesis; adenosylcobalamin biosynthesis; cob(II)yrinate a,c-diamide from sirohydrochlorin (anaerobic route): step 10/10.</text>
</comment>
<sequence>MKPQFLIAAPSSNSGKTTLTLGLLKALSLRGYKVQPFKCGPDYLDTKHHTLAASQQSINLDAFMMSQEHIHSLYRRNTQNADIAVVEGVMGLFDGAYKMQGSSAEMAILLDLPVILVVNAKAMAYSVAPLLHGFKTFDSRLKIAGVIFNFVTTESHYQFLKEACEDVKLESLGYIPANPEISIPSRHLGLSVSSEHNYLEIIEKAALHISKTVQIDRLVDLGTSSISTTQTSPAHTPNIASLKIAVAQDEAFNFTYPENLQVLKQLGQVTFFSPLRDTILPEADLIYLPGGYPELHLKQLSENISLRNALLAYCQNNGYVLAECGGMMYLGKAISNAEGKEYPMTGFLDITTSMQHAKLSLGYRSIYHNDNIYKGHEFHYSIMTTANESTTDVQVKTARQRDIDVPVYRKNNVLASYIHFYWGEDCSLLYDLVGIKNLLNH</sequence>
<evidence type="ECO:0000256" key="4">
    <source>
        <dbReference type="ARBA" id="ARBA00022741"/>
    </source>
</evidence>